<feature type="region of interest" description="Disordered" evidence="7">
    <location>
        <begin position="1"/>
        <end position="24"/>
    </location>
</feature>
<keyword evidence="6 8" id="KW-0472">Membrane</keyword>
<dbReference type="PANTHER" id="PTHR11662">
    <property type="entry name" value="SOLUTE CARRIER FAMILY 17"/>
    <property type="match status" value="1"/>
</dbReference>
<feature type="transmembrane region" description="Helical" evidence="8">
    <location>
        <begin position="524"/>
        <end position="543"/>
    </location>
</feature>
<proteinExistence type="predicted"/>
<dbReference type="GO" id="GO:0006820">
    <property type="term" value="P:monoatomic anion transport"/>
    <property type="evidence" value="ECO:0007669"/>
    <property type="project" value="TreeGrafter"/>
</dbReference>
<dbReference type="AlphaFoldDB" id="A0A7R9FXU7"/>
<keyword evidence="3 8" id="KW-0812">Transmembrane</keyword>
<feature type="transmembrane region" description="Helical" evidence="8">
    <location>
        <begin position="111"/>
        <end position="138"/>
    </location>
</feature>
<dbReference type="EMBL" id="OC001235">
    <property type="protein sequence ID" value="CAD7259453.1"/>
    <property type="molecule type" value="Genomic_DNA"/>
</dbReference>
<dbReference type="InterPro" id="IPR011701">
    <property type="entry name" value="MFS"/>
</dbReference>
<feature type="transmembrane region" description="Helical" evidence="8">
    <location>
        <begin position="463"/>
        <end position="488"/>
    </location>
</feature>
<keyword evidence="4" id="KW-0769">Symport</keyword>
<evidence type="ECO:0000256" key="2">
    <source>
        <dbReference type="ARBA" id="ARBA00022448"/>
    </source>
</evidence>
<evidence type="ECO:0000256" key="6">
    <source>
        <dbReference type="ARBA" id="ARBA00023136"/>
    </source>
</evidence>
<dbReference type="InterPro" id="IPR050382">
    <property type="entry name" value="MFS_Na/Anion_cotransporter"/>
</dbReference>
<dbReference type="Pfam" id="PF07690">
    <property type="entry name" value="MFS_1"/>
    <property type="match status" value="2"/>
</dbReference>
<dbReference type="SUPFAM" id="SSF103473">
    <property type="entry name" value="MFS general substrate transporter"/>
    <property type="match status" value="2"/>
</dbReference>
<evidence type="ECO:0000313" key="10">
    <source>
        <dbReference type="EMBL" id="CAD7259453.1"/>
    </source>
</evidence>
<dbReference type="InterPro" id="IPR020846">
    <property type="entry name" value="MFS_dom"/>
</dbReference>
<feature type="transmembrane region" description="Helical" evidence="8">
    <location>
        <begin position="360"/>
        <end position="379"/>
    </location>
</feature>
<comment type="subcellular location">
    <subcellularLocation>
        <location evidence="1">Membrane</location>
        <topology evidence="1">Multi-pass membrane protein</topology>
    </subcellularLocation>
</comment>
<dbReference type="InterPro" id="IPR036259">
    <property type="entry name" value="MFS_trans_sf"/>
</dbReference>
<name>A0A7R9FXU7_TIMSH</name>
<dbReference type="Gene3D" id="1.20.1250.20">
    <property type="entry name" value="MFS general substrate transporter like domains"/>
    <property type="match status" value="2"/>
</dbReference>
<evidence type="ECO:0000256" key="5">
    <source>
        <dbReference type="ARBA" id="ARBA00022989"/>
    </source>
</evidence>
<dbReference type="GO" id="GO:0015293">
    <property type="term" value="F:symporter activity"/>
    <property type="evidence" value="ECO:0007669"/>
    <property type="project" value="UniProtKB-KW"/>
</dbReference>
<dbReference type="PANTHER" id="PTHR11662:SF455">
    <property type="entry name" value="GH23975P"/>
    <property type="match status" value="1"/>
</dbReference>
<feature type="transmembrane region" description="Helical" evidence="8">
    <location>
        <begin position="555"/>
        <end position="576"/>
    </location>
</feature>
<evidence type="ECO:0000259" key="9">
    <source>
        <dbReference type="PROSITE" id="PS50850"/>
    </source>
</evidence>
<evidence type="ECO:0000256" key="1">
    <source>
        <dbReference type="ARBA" id="ARBA00004141"/>
    </source>
</evidence>
<accession>A0A7R9FXU7</accession>
<keyword evidence="5 8" id="KW-1133">Transmembrane helix</keyword>
<gene>
    <name evidence="10" type="ORF">TSIB3V08_LOCUS3658</name>
</gene>
<evidence type="ECO:0000256" key="3">
    <source>
        <dbReference type="ARBA" id="ARBA00022692"/>
    </source>
</evidence>
<keyword evidence="2" id="KW-0813">Transport</keyword>
<evidence type="ECO:0000256" key="8">
    <source>
        <dbReference type="SAM" id="Phobius"/>
    </source>
</evidence>
<feature type="compositionally biased region" description="Basic residues" evidence="7">
    <location>
        <begin position="1"/>
        <end position="11"/>
    </location>
</feature>
<protein>
    <recommendedName>
        <fullName evidence="9">Major facilitator superfamily (MFS) profile domain-containing protein</fullName>
    </recommendedName>
</protein>
<evidence type="ECO:0000256" key="4">
    <source>
        <dbReference type="ARBA" id="ARBA00022847"/>
    </source>
</evidence>
<feature type="transmembrane region" description="Helical" evidence="8">
    <location>
        <begin position="500"/>
        <end position="518"/>
    </location>
</feature>
<sequence length="718" mass="78763">MQHITNKRTTHTRTMTGDRAGVELEVSDWGPRRQGRGGTRGLRLESLETGQWWNKRPQIGVVGDRAGVELEASDWGPRRQGRGGTRGLRLGTVLTDTELGPWWQFWKRRRYVLAILVFISLFNLAALGASMGAALVAMTTNYSIDIGNGTTLHVRDLDWDMTSRGAVECSFLYGSLLSQVPGGWLAGRVGAHRLLGLGVASAALLALFVPALAYSHVSLLVALRVFQGILQVGHAFLWRCTSSRGFYRWGMLSCGAVLLSGDSTGGVCFLVEMYFFQGILQGVTLPCINALWSRWAPPLERSQLATLALSGSYVGTAVSVPLSGAIADGIGWPAIFYVFGAILISKPYDRALKGAGATQYAPVIPGLLGLVWFVVWWMLVKECPERDPHISVEELKYIQNSLGPQEKIYKATIHPWREILTSLPFWAITVAHFVEVWGFHSLINQLPDFVKDTSGSFLKRDGFLAVLPFLVTAGLMQLSGQVADWLLATGFTMATIIRKLYICGAFLGEAVLLIVLVFLNTASGVIVCVSLASAFQACTWAALSVNHLELAPRHAGVLMGVSQTVATLAAITSPLFTGCVVRNKRADEWRLVLYVAAALYLSGAVFYGMFGSAEKQVWAEEPPCIIKENDCNRRPSAPSFTGHCVPECHTVMEDGPRDSPSKVEFFFANENKGLKMSIWKKIKVYLPKGNGQLNRINFYDTKTRFSGRMAYGVPIVLE</sequence>
<feature type="domain" description="Major facilitator superfamily (MFS) profile" evidence="9">
    <location>
        <begin position="109"/>
        <end position="615"/>
    </location>
</feature>
<dbReference type="FunFam" id="1.20.1250.20:FF:000003">
    <property type="entry name" value="Solute carrier family 17 member 3"/>
    <property type="match status" value="1"/>
</dbReference>
<dbReference type="InterPro" id="IPR027378">
    <property type="entry name" value="Nucleotide_channel_N"/>
</dbReference>
<feature type="transmembrane region" description="Helical" evidence="8">
    <location>
        <begin position="330"/>
        <end position="348"/>
    </location>
</feature>
<feature type="transmembrane region" description="Helical" evidence="8">
    <location>
        <begin position="591"/>
        <end position="610"/>
    </location>
</feature>
<dbReference type="Gene3D" id="1.20.120.540">
    <property type="entry name" value="Voltage-gated potassium channels"/>
    <property type="match status" value="1"/>
</dbReference>
<feature type="transmembrane region" description="Helical" evidence="8">
    <location>
        <begin position="194"/>
        <end position="213"/>
    </location>
</feature>
<dbReference type="GO" id="GO:0016020">
    <property type="term" value="C:membrane"/>
    <property type="evidence" value="ECO:0007669"/>
    <property type="project" value="UniProtKB-SubCell"/>
</dbReference>
<dbReference type="PROSITE" id="PS50850">
    <property type="entry name" value="MFS"/>
    <property type="match status" value="1"/>
</dbReference>
<reference evidence="10" key="1">
    <citation type="submission" date="2020-11" db="EMBL/GenBank/DDBJ databases">
        <authorList>
            <person name="Tran Van P."/>
        </authorList>
    </citation>
    <scope>NUCLEOTIDE SEQUENCE</scope>
</reference>
<evidence type="ECO:0000256" key="7">
    <source>
        <dbReference type="SAM" id="MobiDB-lite"/>
    </source>
</evidence>
<organism evidence="10">
    <name type="scientific">Timema shepardi</name>
    <name type="common">Walking stick</name>
    <dbReference type="NCBI Taxonomy" id="629360"/>
    <lineage>
        <taxon>Eukaryota</taxon>
        <taxon>Metazoa</taxon>
        <taxon>Ecdysozoa</taxon>
        <taxon>Arthropoda</taxon>
        <taxon>Hexapoda</taxon>
        <taxon>Insecta</taxon>
        <taxon>Pterygota</taxon>
        <taxon>Neoptera</taxon>
        <taxon>Polyneoptera</taxon>
        <taxon>Phasmatodea</taxon>
        <taxon>Timematodea</taxon>
        <taxon>Timematoidea</taxon>
        <taxon>Timematidae</taxon>
        <taxon>Timema</taxon>
    </lineage>
</organism>